<evidence type="ECO:0000313" key="2">
    <source>
        <dbReference type="Proteomes" id="UP000010959"/>
    </source>
</evidence>
<organism evidence="1 2">
    <name type="scientific">Rhodopirellula baltica SWK14</name>
    <dbReference type="NCBI Taxonomy" id="993516"/>
    <lineage>
        <taxon>Bacteria</taxon>
        <taxon>Pseudomonadati</taxon>
        <taxon>Planctomycetota</taxon>
        <taxon>Planctomycetia</taxon>
        <taxon>Pirellulales</taxon>
        <taxon>Pirellulaceae</taxon>
        <taxon>Rhodopirellula</taxon>
    </lineage>
</organism>
<name>L7CDQ0_RHOBT</name>
<accession>L7CDQ0</accession>
<dbReference type="Proteomes" id="UP000010959">
    <property type="component" value="Unassembled WGS sequence"/>
</dbReference>
<protein>
    <submittedName>
        <fullName evidence="1">Uncharacterized protein</fullName>
    </submittedName>
</protein>
<gene>
    <name evidence="1" type="ORF">RBSWK_03832</name>
</gene>
<sequence length="45" mass="4726">MTGHVFAWWAEGGGGEYGCSCLNCKVTELSVRSFVAISGGNYPLA</sequence>
<reference evidence="1 2" key="1">
    <citation type="journal article" date="2013" name="Mar. Genomics">
        <title>Expression of sulfatases in Rhodopirellula baltica and the diversity of sulfatases in the genus Rhodopirellula.</title>
        <authorList>
            <person name="Wegner C.E."/>
            <person name="Richter-Heitmann T."/>
            <person name="Klindworth A."/>
            <person name="Klockow C."/>
            <person name="Richter M."/>
            <person name="Achstetter T."/>
            <person name="Glockner F.O."/>
            <person name="Harder J."/>
        </authorList>
    </citation>
    <scope>NUCLEOTIDE SEQUENCE [LARGE SCALE GENOMIC DNA]</scope>
    <source>
        <strain evidence="1 2">SWK14</strain>
    </source>
</reference>
<dbReference type="AlphaFoldDB" id="L7CDQ0"/>
<evidence type="ECO:0000313" key="1">
    <source>
        <dbReference type="EMBL" id="ELP32133.1"/>
    </source>
</evidence>
<comment type="caution">
    <text evidence="1">The sequence shown here is derived from an EMBL/GenBank/DDBJ whole genome shotgun (WGS) entry which is preliminary data.</text>
</comment>
<dbReference type="EMBL" id="AMWG01000111">
    <property type="protein sequence ID" value="ELP32133.1"/>
    <property type="molecule type" value="Genomic_DNA"/>
</dbReference>
<proteinExistence type="predicted"/>